<accession>A0A7W9YIZ5</accession>
<name>A0A7W9YIZ5_9ACTN</name>
<comment type="caution">
    <text evidence="2">The sequence shown here is derived from an EMBL/GenBank/DDBJ whole genome shotgun (WGS) entry which is preliminary data.</text>
</comment>
<dbReference type="AlphaFoldDB" id="A0A7W9YIZ5"/>
<evidence type="ECO:0000313" key="3">
    <source>
        <dbReference type="Proteomes" id="UP000546642"/>
    </source>
</evidence>
<dbReference type="Proteomes" id="UP000546642">
    <property type="component" value="Unassembled WGS sequence"/>
</dbReference>
<dbReference type="GO" id="GO:0050482">
    <property type="term" value="P:arachidonate secretion"/>
    <property type="evidence" value="ECO:0007669"/>
    <property type="project" value="InterPro"/>
</dbReference>
<evidence type="ECO:0008006" key="4">
    <source>
        <dbReference type="Google" id="ProtNLM"/>
    </source>
</evidence>
<evidence type="ECO:0000313" key="2">
    <source>
        <dbReference type="EMBL" id="MBB6173020.1"/>
    </source>
</evidence>
<organism evidence="2 3">
    <name type="scientific">Nocardiopsis mwathae</name>
    <dbReference type="NCBI Taxonomy" id="1472723"/>
    <lineage>
        <taxon>Bacteria</taxon>
        <taxon>Bacillati</taxon>
        <taxon>Actinomycetota</taxon>
        <taxon>Actinomycetes</taxon>
        <taxon>Streptosporangiales</taxon>
        <taxon>Nocardiopsidaceae</taxon>
        <taxon>Nocardiopsis</taxon>
    </lineage>
</organism>
<keyword evidence="3" id="KW-1185">Reference proteome</keyword>
<dbReference type="Pfam" id="PF09056">
    <property type="entry name" value="Phospholip_A2_3"/>
    <property type="match status" value="1"/>
</dbReference>
<gene>
    <name evidence="2" type="ORF">HNR23_003080</name>
</gene>
<feature type="chain" id="PRO_5039232490" description="Prokaryotic phospholipase A2" evidence="1">
    <location>
        <begin position="32"/>
        <end position="207"/>
    </location>
</feature>
<protein>
    <recommendedName>
        <fullName evidence="4">Prokaryotic phospholipase A2</fullName>
    </recommendedName>
</protein>
<dbReference type="Gene3D" id="1.20.90.10">
    <property type="entry name" value="Phospholipase A2 domain"/>
    <property type="match status" value="1"/>
</dbReference>
<dbReference type="RefSeq" id="WP_184076236.1">
    <property type="nucleotide sequence ID" value="NZ_JACHDS010000001.1"/>
</dbReference>
<keyword evidence="1" id="KW-0732">Signal</keyword>
<dbReference type="GO" id="GO:0004623">
    <property type="term" value="F:phospholipase A2 activity"/>
    <property type="evidence" value="ECO:0007669"/>
    <property type="project" value="InterPro"/>
</dbReference>
<dbReference type="SUPFAM" id="SSF48619">
    <property type="entry name" value="Phospholipase A2, PLA2"/>
    <property type="match status" value="1"/>
</dbReference>
<dbReference type="EMBL" id="JACHDS010000001">
    <property type="protein sequence ID" value="MBB6173020.1"/>
    <property type="molecule type" value="Genomic_DNA"/>
</dbReference>
<reference evidence="2 3" key="1">
    <citation type="submission" date="2020-08" db="EMBL/GenBank/DDBJ databases">
        <title>Sequencing the genomes of 1000 actinobacteria strains.</title>
        <authorList>
            <person name="Klenk H.-P."/>
        </authorList>
    </citation>
    <scope>NUCLEOTIDE SEQUENCE [LARGE SCALE GENOMIC DNA]</scope>
    <source>
        <strain evidence="2 3">DSM 46659</strain>
    </source>
</reference>
<dbReference type="InterPro" id="IPR036444">
    <property type="entry name" value="PLipase_A2_dom_sf"/>
</dbReference>
<dbReference type="GO" id="GO:0006644">
    <property type="term" value="P:phospholipid metabolic process"/>
    <property type="evidence" value="ECO:0007669"/>
    <property type="project" value="InterPro"/>
</dbReference>
<proteinExistence type="predicted"/>
<evidence type="ECO:0000256" key="1">
    <source>
        <dbReference type="SAM" id="SignalP"/>
    </source>
</evidence>
<sequence>MRPFARRASRSAIAAVSAAVLALGTAAAAHADLTPDELRRVTDEYLFGVGLGRFIEIRDQAPHAGQLDWSSDSCTMAPNRPLGYDFDPGCKRHDFGYRNYKLQVRFTEPNRLKIDDKFRDDLYGQCGGDWLCRGIADIYYHAVRQFGGFETTTDEALENGDVEEKVEVLVELVDDLEDADTQAEADRIVEEFEDEHDVDIAEDYPVS</sequence>
<dbReference type="InterPro" id="IPR015141">
    <property type="entry name" value="PLipase_A2_prok/fun"/>
</dbReference>
<feature type="signal peptide" evidence="1">
    <location>
        <begin position="1"/>
        <end position="31"/>
    </location>
</feature>